<keyword evidence="8" id="KW-0739">Sodium transport</keyword>
<reference evidence="11 12" key="1">
    <citation type="journal article" date="2017" name="PLoS Biol.">
        <title>The sea cucumber genome provides insights into morphological evolution and visceral regeneration.</title>
        <authorList>
            <person name="Zhang X."/>
            <person name="Sun L."/>
            <person name="Yuan J."/>
            <person name="Sun Y."/>
            <person name="Gao Y."/>
            <person name="Zhang L."/>
            <person name="Li S."/>
            <person name="Dai H."/>
            <person name="Hamel J.F."/>
            <person name="Liu C."/>
            <person name="Yu Y."/>
            <person name="Liu S."/>
            <person name="Lin W."/>
            <person name="Guo K."/>
            <person name="Jin S."/>
            <person name="Xu P."/>
            <person name="Storey K.B."/>
            <person name="Huan P."/>
            <person name="Zhang T."/>
            <person name="Zhou Y."/>
            <person name="Zhang J."/>
            <person name="Lin C."/>
            <person name="Li X."/>
            <person name="Xing L."/>
            <person name="Huo D."/>
            <person name="Sun M."/>
            <person name="Wang L."/>
            <person name="Mercier A."/>
            <person name="Li F."/>
            <person name="Yang H."/>
            <person name="Xiang J."/>
        </authorList>
    </citation>
    <scope>NUCLEOTIDE SEQUENCE [LARGE SCALE GENOMIC DNA]</scope>
    <source>
        <strain evidence="11">Shaxun</strain>
        <tissue evidence="11">Muscle</tissue>
    </source>
</reference>
<feature type="transmembrane region" description="Helical" evidence="9">
    <location>
        <begin position="202"/>
        <end position="227"/>
    </location>
</feature>
<keyword evidence="6" id="KW-0406">Ion transport</keyword>
<name>A0A2G8L3S3_STIJA</name>
<feature type="domain" description="Cation/H+ exchanger transmembrane" evidence="10">
    <location>
        <begin position="21"/>
        <end position="133"/>
    </location>
</feature>
<dbReference type="GO" id="GO:0055037">
    <property type="term" value="C:recycling endosome"/>
    <property type="evidence" value="ECO:0007669"/>
    <property type="project" value="TreeGrafter"/>
</dbReference>
<feature type="transmembrane region" description="Helical" evidence="9">
    <location>
        <begin position="103"/>
        <end position="132"/>
    </location>
</feature>
<evidence type="ECO:0000256" key="4">
    <source>
        <dbReference type="ARBA" id="ARBA00022989"/>
    </source>
</evidence>
<evidence type="ECO:0000256" key="7">
    <source>
        <dbReference type="ARBA" id="ARBA00023136"/>
    </source>
</evidence>
<dbReference type="GO" id="GO:0051453">
    <property type="term" value="P:regulation of intracellular pH"/>
    <property type="evidence" value="ECO:0007669"/>
    <property type="project" value="TreeGrafter"/>
</dbReference>
<dbReference type="GO" id="GO:0015386">
    <property type="term" value="F:potassium:proton antiporter activity"/>
    <property type="evidence" value="ECO:0007669"/>
    <property type="project" value="TreeGrafter"/>
</dbReference>
<protein>
    <submittedName>
        <fullName evidence="11">Putative sodium/hydrogen exchanger 9</fullName>
    </submittedName>
</protein>
<dbReference type="EMBL" id="MRZV01000234">
    <property type="protein sequence ID" value="PIK54790.1"/>
    <property type="molecule type" value="Genomic_DNA"/>
</dbReference>
<dbReference type="Proteomes" id="UP000230750">
    <property type="component" value="Unassembled WGS sequence"/>
</dbReference>
<dbReference type="PANTHER" id="PTHR10110:SF187">
    <property type="entry name" value="SODIUM_HYDROGEN EXCHANGER"/>
    <property type="match status" value="1"/>
</dbReference>
<evidence type="ECO:0000256" key="6">
    <source>
        <dbReference type="ARBA" id="ARBA00023065"/>
    </source>
</evidence>
<dbReference type="GO" id="GO:0015385">
    <property type="term" value="F:sodium:proton antiporter activity"/>
    <property type="evidence" value="ECO:0007669"/>
    <property type="project" value="InterPro"/>
</dbReference>
<keyword evidence="2" id="KW-0813">Transport</keyword>
<evidence type="ECO:0000256" key="8">
    <source>
        <dbReference type="ARBA" id="ARBA00023201"/>
    </source>
</evidence>
<sequence length="351" mass="39273">MRTILSSTLEEAFNINITLKGIMYLIVIKAMGLTTFSAQDCFFFGALISATDPVTVLAVFHDLNVDVDMYILVFGESVLNDAVAIVLTKTVEDFGDENVTAKAFFLAFCNFFGIFLGSFGIGAFLGCATALISFDSKWRGKGIVAVLFCGVTQAHYTYNNLSEESKKRTREVFELLNFLAESFIFSYMGLSMFNLANQEFNVGFIFAAFLGIILGRFFNIYPLSFLLNLRRKTKIPWNVQHMLMFSGAGGGPIRGKGSRGGWRSNVFYGEGGTDGWIEVTGKGGRGGWTGIWDRRVGVDYDEGTSTSLHSAPGTITEQETRVRRRKQQAWAVRRWYDFDYKYPLFHTKNKG</sequence>
<proteinExistence type="predicted"/>
<keyword evidence="12" id="KW-1185">Reference proteome</keyword>
<feature type="transmembrane region" description="Helical" evidence="9">
    <location>
        <begin position="12"/>
        <end position="30"/>
    </location>
</feature>
<dbReference type="AlphaFoldDB" id="A0A2G8L3S3"/>
<evidence type="ECO:0000256" key="5">
    <source>
        <dbReference type="ARBA" id="ARBA00023053"/>
    </source>
</evidence>
<organism evidence="11 12">
    <name type="scientific">Stichopus japonicus</name>
    <name type="common">Sea cucumber</name>
    <dbReference type="NCBI Taxonomy" id="307972"/>
    <lineage>
        <taxon>Eukaryota</taxon>
        <taxon>Metazoa</taxon>
        <taxon>Echinodermata</taxon>
        <taxon>Eleutherozoa</taxon>
        <taxon>Echinozoa</taxon>
        <taxon>Holothuroidea</taxon>
        <taxon>Aspidochirotacea</taxon>
        <taxon>Aspidochirotida</taxon>
        <taxon>Stichopodidae</taxon>
        <taxon>Apostichopus</taxon>
    </lineage>
</organism>
<evidence type="ECO:0000256" key="1">
    <source>
        <dbReference type="ARBA" id="ARBA00004141"/>
    </source>
</evidence>
<comment type="subcellular location">
    <subcellularLocation>
        <location evidence="1">Membrane</location>
        <topology evidence="1">Multi-pass membrane protein</topology>
    </subcellularLocation>
</comment>
<evidence type="ECO:0000259" key="10">
    <source>
        <dbReference type="Pfam" id="PF00999"/>
    </source>
</evidence>
<keyword evidence="3 9" id="KW-0812">Transmembrane</keyword>
<keyword evidence="7 9" id="KW-0472">Membrane</keyword>
<comment type="caution">
    <text evidence="11">The sequence shown here is derived from an EMBL/GenBank/DDBJ whole genome shotgun (WGS) entry which is preliminary data.</text>
</comment>
<evidence type="ECO:0000313" key="12">
    <source>
        <dbReference type="Proteomes" id="UP000230750"/>
    </source>
</evidence>
<dbReference type="GO" id="GO:0098719">
    <property type="term" value="P:sodium ion import across plasma membrane"/>
    <property type="evidence" value="ECO:0007669"/>
    <property type="project" value="TreeGrafter"/>
</dbReference>
<dbReference type="Pfam" id="PF00999">
    <property type="entry name" value="Na_H_Exchanger"/>
    <property type="match status" value="2"/>
</dbReference>
<keyword evidence="4 9" id="KW-1133">Transmembrane helix</keyword>
<keyword evidence="5" id="KW-0915">Sodium</keyword>
<feature type="domain" description="Cation/H+ exchanger transmembrane" evidence="10">
    <location>
        <begin position="140"/>
        <end position="251"/>
    </location>
</feature>
<evidence type="ECO:0000256" key="9">
    <source>
        <dbReference type="SAM" id="Phobius"/>
    </source>
</evidence>
<evidence type="ECO:0000313" key="11">
    <source>
        <dbReference type="EMBL" id="PIK54790.1"/>
    </source>
</evidence>
<dbReference type="InterPro" id="IPR006153">
    <property type="entry name" value="Cation/H_exchanger_TM"/>
</dbReference>
<dbReference type="GO" id="GO:0005886">
    <property type="term" value="C:plasma membrane"/>
    <property type="evidence" value="ECO:0007669"/>
    <property type="project" value="TreeGrafter"/>
</dbReference>
<feature type="transmembrane region" description="Helical" evidence="9">
    <location>
        <begin position="175"/>
        <end position="196"/>
    </location>
</feature>
<dbReference type="Gene3D" id="6.10.140.1330">
    <property type="match status" value="1"/>
</dbReference>
<accession>A0A2G8L3S3</accession>
<gene>
    <name evidence="11" type="ORF">BSL78_08312</name>
</gene>
<dbReference type="STRING" id="307972.A0A2G8L3S3"/>
<evidence type="ECO:0000256" key="3">
    <source>
        <dbReference type="ARBA" id="ARBA00022692"/>
    </source>
</evidence>
<dbReference type="InterPro" id="IPR018422">
    <property type="entry name" value="Cation/H_exchanger_CPA1"/>
</dbReference>
<evidence type="ECO:0000256" key="2">
    <source>
        <dbReference type="ARBA" id="ARBA00022448"/>
    </source>
</evidence>
<dbReference type="OrthoDB" id="196264at2759"/>
<dbReference type="PANTHER" id="PTHR10110">
    <property type="entry name" value="SODIUM/HYDROGEN EXCHANGER"/>
    <property type="match status" value="1"/>
</dbReference>